<name>A0A6M7WWZ8_RHILI</name>
<gene>
    <name evidence="2" type="ORF">EB235_20100</name>
</gene>
<dbReference type="InterPro" id="IPR029063">
    <property type="entry name" value="SAM-dependent_MTases_sf"/>
</dbReference>
<dbReference type="AlphaFoldDB" id="A0A6M7WWZ8"/>
<keyword evidence="2" id="KW-0489">Methyltransferase</keyword>
<dbReference type="CDD" id="cd02440">
    <property type="entry name" value="AdoMet_MTases"/>
    <property type="match status" value="1"/>
</dbReference>
<sequence>MAPRFLAKQLSWPSGVGGWLVRAGMNRGNARLNSFAIDQLQLVSEDRAVEVGFGGGPLLPLFLRRAAFVCGVDRSQDVVDAAARRFADTVRAGRAEFRLGTVENLPVPDATFDKALSVHTVYFWEGLGAGAAELARVLKPGGRVVLGFLPKAHMDRMKMPADIFTPREPDEVIAALQDAGFDDTEVRRQSLETAWLVATGVRP</sequence>
<evidence type="ECO:0000313" key="2">
    <source>
        <dbReference type="EMBL" id="QKD03511.1"/>
    </source>
</evidence>
<dbReference type="Pfam" id="PF08241">
    <property type="entry name" value="Methyltransf_11"/>
    <property type="match status" value="1"/>
</dbReference>
<evidence type="ECO:0000259" key="1">
    <source>
        <dbReference type="Pfam" id="PF08241"/>
    </source>
</evidence>
<dbReference type="GO" id="GO:0008757">
    <property type="term" value="F:S-adenosylmethionine-dependent methyltransferase activity"/>
    <property type="evidence" value="ECO:0007669"/>
    <property type="project" value="InterPro"/>
</dbReference>
<dbReference type="RefSeq" id="WP_032925389.1">
    <property type="nucleotide sequence ID" value="NZ_CP033367.1"/>
</dbReference>
<keyword evidence="2" id="KW-0808">Transferase</keyword>
<dbReference type="PANTHER" id="PTHR43464">
    <property type="entry name" value="METHYLTRANSFERASE"/>
    <property type="match status" value="1"/>
</dbReference>
<protein>
    <submittedName>
        <fullName evidence="2">SAM-dependent methyltransferase</fullName>
    </submittedName>
</protein>
<dbReference type="Gene3D" id="3.40.50.150">
    <property type="entry name" value="Vaccinia Virus protein VP39"/>
    <property type="match status" value="1"/>
</dbReference>
<dbReference type="PANTHER" id="PTHR43464:SF92">
    <property type="entry name" value="SLR1071 PROTEIN"/>
    <property type="match status" value="1"/>
</dbReference>
<accession>A0A6M7WWZ8</accession>
<proteinExistence type="predicted"/>
<organism evidence="2 3">
    <name type="scientific">Mesorhizobium loti R88b</name>
    <dbReference type="NCBI Taxonomy" id="935548"/>
    <lineage>
        <taxon>Bacteria</taxon>
        <taxon>Pseudomonadati</taxon>
        <taxon>Pseudomonadota</taxon>
        <taxon>Alphaproteobacteria</taxon>
        <taxon>Hyphomicrobiales</taxon>
        <taxon>Phyllobacteriaceae</taxon>
        <taxon>Mesorhizobium</taxon>
    </lineage>
</organism>
<feature type="domain" description="Methyltransferase type 11" evidence="1">
    <location>
        <begin position="49"/>
        <end position="146"/>
    </location>
</feature>
<dbReference type="GO" id="GO:0032259">
    <property type="term" value="P:methylation"/>
    <property type="evidence" value="ECO:0007669"/>
    <property type="project" value="UniProtKB-KW"/>
</dbReference>
<evidence type="ECO:0000313" key="3">
    <source>
        <dbReference type="Proteomes" id="UP000503017"/>
    </source>
</evidence>
<dbReference type="SUPFAM" id="SSF53335">
    <property type="entry name" value="S-adenosyl-L-methionine-dependent methyltransferases"/>
    <property type="match status" value="1"/>
</dbReference>
<dbReference type="EMBL" id="CP033367">
    <property type="protein sequence ID" value="QKD03511.1"/>
    <property type="molecule type" value="Genomic_DNA"/>
</dbReference>
<dbReference type="InterPro" id="IPR013216">
    <property type="entry name" value="Methyltransf_11"/>
</dbReference>
<dbReference type="Proteomes" id="UP000503017">
    <property type="component" value="Chromosome"/>
</dbReference>
<reference evidence="2 3" key="1">
    <citation type="submission" date="2018-10" db="EMBL/GenBank/DDBJ databases">
        <authorList>
            <person name="Perry B.J."/>
            <person name="Sullivan J.T."/>
            <person name="Murphy R.J.T."/>
            <person name="Ramsay J.P."/>
            <person name="Ronson C.W."/>
        </authorList>
    </citation>
    <scope>NUCLEOTIDE SEQUENCE [LARGE SCALE GENOMIC DNA]</scope>
    <source>
        <strain evidence="2 3">R88b</strain>
    </source>
</reference>